<name>A0A6P2CT73_9BACT</name>
<sequence>MTEAEWLACKDPATILEFLDGKASDRKLRLFAVACCRYFFFDPHGGDIQAEDFILDPTGWFVDGVFGEREREIAEAQARDLHGYGFYAANKREALIAVASAAFSVLRVWWALEHFSESQGCYGDELHVKGCEYLRCVFNPFRPVPVVSSWLTSTVLTLAEGIYQEHAFDRMPILADALQDAGCDSDGLLNHLRSDGPHVRGCWVVDTLLGKG</sequence>
<reference evidence="1 2" key="1">
    <citation type="submission" date="2019-05" db="EMBL/GenBank/DDBJ databases">
        <authorList>
            <consortium name="Science for Life Laboratories"/>
        </authorList>
    </citation>
    <scope>NUCLEOTIDE SEQUENCE [LARGE SCALE GENOMIC DNA]</scope>
    <source>
        <strain evidence="1">Soil9</strain>
    </source>
</reference>
<evidence type="ECO:0008006" key="3">
    <source>
        <dbReference type="Google" id="ProtNLM"/>
    </source>
</evidence>
<keyword evidence="2" id="KW-1185">Reference proteome</keyword>
<evidence type="ECO:0000313" key="2">
    <source>
        <dbReference type="Proteomes" id="UP000464178"/>
    </source>
</evidence>
<dbReference type="Proteomes" id="UP000464178">
    <property type="component" value="Chromosome"/>
</dbReference>
<dbReference type="RefSeq" id="WP_232069557.1">
    <property type="nucleotide sequence ID" value="NZ_LR593886.1"/>
</dbReference>
<protein>
    <recommendedName>
        <fullName evidence="3">SMI1/KNR4 family protein</fullName>
    </recommendedName>
</protein>
<gene>
    <name evidence="1" type="ORF">SOIL9_55750</name>
</gene>
<dbReference type="AlphaFoldDB" id="A0A6P2CT73"/>
<organism evidence="1 2">
    <name type="scientific">Gemmata massiliana</name>
    <dbReference type="NCBI Taxonomy" id="1210884"/>
    <lineage>
        <taxon>Bacteria</taxon>
        <taxon>Pseudomonadati</taxon>
        <taxon>Planctomycetota</taxon>
        <taxon>Planctomycetia</taxon>
        <taxon>Gemmatales</taxon>
        <taxon>Gemmataceae</taxon>
        <taxon>Gemmata</taxon>
    </lineage>
</organism>
<dbReference type="KEGG" id="gms:SOIL9_55750"/>
<evidence type="ECO:0000313" key="1">
    <source>
        <dbReference type="EMBL" id="VTR92139.1"/>
    </source>
</evidence>
<dbReference type="EMBL" id="LR593886">
    <property type="protein sequence ID" value="VTR92139.1"/>
    <property type="molecule type" value="Genomic_DNA"/>
</dbReference>
<accession>A0A6P2CT73</accession>
<proteinExistence type="predicted"/>